<dbReference type="Proteomes" id="UP001215280">
    <property type="component" value="Unassembled WGS sequence"/>
</dbReference>
<protein>
    <recommendedName>
        <fullName evidence="1">DNA2/NAM7 helicase helicase domain-containing protein</fullName>
    </recommendedName>
</protein>
<organism evidence="2 3">
    <name type="scientific">Mycena maculata</name>
    <dbReference type="NCBI Taxonomy" id="230809"/>
    <lineage>
        <taxon>Eukaryota</taxon>
        <taxon>Fungi</taxon>
        <taxon>Dikarya</taxon>
        <taxon>Basidiomycota</taxon>
        <taxon>Agaricomycotina</taxon>
        <taxon>Agaricomycetes</taxon>
        <taxon>Agaricomycetidae</taxon>
        <taxon>Agaricales</taxon>
        <taxon>Marasmiineae</taxon>
        <taxon>Mycenaceae</taxon>
        <taxon>Mycena</taxon>
    </lineage>
</organism>
<dbReference type="InterPro" id="IPR027417">
    <property type="entry name" value="P-loop_NTPase"/>
</dbReference>
<dbReference type="InterPro" id="IPR050534">
    <property type="entry name" value="Coronavir_polyprotein_1ab"/>
</dbReference>
<evidence type="ECO:0000259" key="1">
    <source>
        <dbReference type="Pfam" id="PF13086"/>
    </source>
</evidence>
<evidence type="ECO:0000313" key="3">
    <source>
        <dbReference type="Proteomes" id="UP001215280"/>
    </source>
</evidence>
<name>A0AAD7JEM2_9AGAR</name>
<gene>
    <name evidence="2" type="ORF">DFH07DRAFT_411911</name>
</gene>
<dbReference type="PANTHER" id="PTHR43788">
    <property type="entry name" value="DNA2/NAM7 HELICASE FAMILY MEMBER"/>
    <property type="match status" value="1"/>
</dbReference>
<sequence length="234" mass="26509">MQTTAQTAIYFPHAKLNASQMTAVRAMLSGEDEERVVVAQGPPGTGKTTVIAAAVLADVEVDFTLIVSKDFHYDWHEYLYGKIVDNVVRSDELTDDFVALQVRMHGSRVVLCTLSMLSNPRRALVARLVPLQMLVVDEASQVEIRNFVPVLHLFSRTLEKLVFIGDDKQQPHRFAAECVRDGAPAQRGDLPRHPMRVSCVILEPDHIIDRCRIGRYWRARRRTRSWGCSRAWGE</sequence>
<dbReference type="SUPFAM" id="SSF52540">
    <property type="entry name" value="P-loop containing nucleoside triphosphate hydrolases"/>
    <property type="match status" value="1"/>
</dbReference>
<dbReference type="Gene3D" id="3.40.50.300">
    <property type="entry name" value="P-loop containing nucleotide triphosphate hydrolases"/>
    <property type="match status" value="2"/>
</dbReference>
<proteinExistence type="predicted"/>
<dbReference type="Pfam" id="PF13086">
    <property type="entry name" value="AAA_11"/>
    <property type="match status" value="1"/>
</dbReference>
<feature type="domain" description="DNA2/NAM7 helicase helicase" evidence="1">
    <location>
        <begin position="105"/>
        <end position="169"/>
    </location>
</feature>
<reference evidence="2" key="1">
    <citation type="submission" date="2023-03" db="EMBL/GenBank/DDBJ databases">
        <title>Massive genome expansion in bonnet fungi (Mycena s.s.) driven by repeated elements and novel gene families across ecological guilds.</title>
        <authorList>
            <consortium name="Lawrence Berkeley National Laboratory"/>
            <person name="Harder C.B."/>
            <person name="Miyauchi S."/>
            <person name="Viragh M."/>
            <person name="Kuo A."/>
            <person name="Thoen E."/>
            <person name="Andreopoulos B."/>
            <person name="Lu D."/>
            <person name="Skrede I."/>
            <person name="Drula E."/>
            <person name="Henrissat B."/>
            <person name="Morin E."/>
            <person name="Kohler A."/>
            <person name="Barry K."/>
            <person name="LaButti K."/>
            <person name="Morin E."/>
            <person name="Salamov A."/>
            <person name="Lipzen A."/>
            <person name="Mereny Z."/>
            <person name="Hegedus B."/>
            <person name="Baldrian P."/>
            <person name="Stursova M."/>
            <person name="Weitz H."/>
            <person name="Taylor A."/>
            <person name="Grigoriev I.V."/>
            <person name="Nagy L.G."/>
            <person name="Martin F."/>
            <person name="Kauserud H."/>
        </authorList>
    </citation>
    <scope>NUCLEOTIDE SEQUENCE</scope>
    <source>
        <strain evidence="2">CBHHK188m</strain>
    </source>
</reference>
<evidence type="ECO:0000313" key="2">
    <source>
        <dbReference type="EMBL" id="KAJ7761888.1"/>
    </source>
</evidence>
<dbReference type="EMBL" id="JARJLG010000044">
    <property type="protein sequence ID" value="KAJ7761888.1"/>
    <property type="molecule type" value="Genomic_DNA"/>
</dbReference>
<accession>A0AAD7JEM2</accession>
<dbReference type="PANTHER" id="PTHR43788:SF8">
    <property type="entry name" value="DNA-BINDING PROTEIN SMUBP-2"/>
    <property type="match status" value="1"/>
</dbReference>
<keyword evidence="3" id="KW-1185">Reference proteome</keyword>
<dbReference type="AlphaFoldDB" id="A0AAD7JEM2"/>
<dbReference type="Pfam" id="PF13604">
    <property type="entry name" value="AAA_30"/>
    <property type="match status" value="1"/>
</dbReference>
<dbReference type="InterPro" id="IPR041677">
    <property type="entry name" value="DNA2/NAM7_AAA_11"/>
</dbReference>
<dbReference type="GO" id="GO:0043139">
    <property type="term" value="F:5'-3' DNA helicase activity"/>
    <property type="evidence" value="ECO:0007669"/>
    <property type="project" value="TreeGrafter"/>
</dbReference>
<comment type="caution">
    <text evidence="2">The sequence shown here is derived from an EMBL/GenBank/DDBJ whole genome shotgun (WGS) entry which is preliminary data.</text>
</comment>